<evidence type="ECO:0000313" key="3">
    <source>
        <dbReference type="Proteomes" id="UP000488936"/>
    </source>
</evidence>
<feature type="chain" id="PRO_5029584715" evidence="1">
    <location>
        <begin position="26"/>
        <end position="178"/>
    </location>
</feature>
<comment type="caution">
    <text evidence="2">The sequence shown here is derived from an EMBL/GenBank/DDBJ whole genome shotgun (WGS) entry which is preliminary data.</text>
</comment>
<dbReference type="AlphaFoldDB" id="A0A7K1GJL2"/>
<reference evidence="2 3" key="1">
    <citation type="journal article" date="2006" name="Int. J. Syst. Evol. Microbiol.">
        <title>Myroides pelagicus sp. nov., isolated from seawater in Thailand.</title>
        <authorList>
            <person name="Yoon J."/>
            <person name="Maneerat S."/>
            <person name="Kawai F."/>
            <person name="Yokota A."/>
        </authorList>
    </citation>
    <scope>NUCLEOTIDE SEQUENCE [LARGE SCALE GENOMIC DNA]</scope>
    <source>
        <strain evidence="2 3">SM1T</strain>
    </source>
</reference>
<protein>
    <submittedName>
        <fullName evidence="2">DUF4625 domain-containing protein</fullName>
    </submittedName>
</protein>
<gene>
    <name evidence="2" type="ORF">GJV77_03475</name>
</gene>
<dbReference type="InterPro" id="IPR013783">
    <property type="entry name" value="Ig-like_fold"/>
</dbReference>
<feature type="signal peptide" evidence="1">
    <location>
        <begin position="1"/>
        <end position="25"/>
    </location>
</feature>
<sequence>MKTIKYIAFYSLLASAFFTSCTSSDDNLDTEPPVVDLIAPADGAKLEAGKDIHFDMNVSDNVALATYNVDIHGNFDGHGHGDGNHTHSITVLAGDHTHDAENEARKEFKFNETWDDIYGKKNDNVHHHKIIIAADAKRGNYHFAVKVLDKAGNQTMVFRNIEIVDPGHGDGGDHSHHH</sequence>
<dbReference type="Gene3D" id="2.60.40.10">
    <property type="entry name" value="Immunoglobulins"/>
    <property type="match status" value="1"/>
</dbReference>
<name>A0A7K1GJL2_9FLAO</name>
<dbReference type="InterPro" id="IPR027829">
    <property type="entry name" value="DUF4625"/>
</dbReference>
<accession>A0A7K1GJL2</accession>
<dbReference type="RefSeq" id="WP_155034962.1">
    <property type="nucleotide sequence ID" value="NZ_JAYMMG010000003.1"/>
</dbReference>
<dbReference type="OrthoDB" id="670730at2"/>
<evidence type="ECO:0000256" key="1">
    <source>
        <dbReference type="SAM" id="SignalP"/>
    </source>
</evidence>
<proteinExistence type="predicted"/>
<dbReference type="EMBL" id="WMJY01000005">
    <property type="protein sequence ID" value="MTH28978.1"/>
    <property type="molecule type" value="Genomic_DNA"/>
</dbReference>
<dbReference type="Proteomes" id="UP000488936">
    <property type="component" value="Unassembled WGS sequence"/>
</dbReference>
<keyword evidence="1" id="KW-0732">Signal</keyword>
<keyword evidence="3" id="KW-1185">Reference proteome</keyword>
<dbReference type="PROSITE" id="PS51257">
    <property type="entry name" value="PROKAR_LIPOPROTEIN"/>
    <property type="match status" value="1"/>
</dbReference>
<organism evidence="2 3">
    <name type="scientific">Myroides pelagicus</name>
    <dbReference type="NCBI Taxonomy" id="270914"/>
    <lineage>
        <taxon>Bacteria</taxon>
        <taxon>Pseudomonadati</taxon>
        <taxon>Bacteroidota</taxon>
        <taxon>Flavobacteriia</taxon>
        <taxon>Flavobacteriales</taxon>
        <taxon>Flavobacteriaceae</taxon>
        <taxon>Myroides</taxon>
    </lineage>
</organism>
<evidence type="ECO:0000313" key="2">
    <source>
        <dbReference type="EMBL" id="MTH28978.1"/>
    </source>
</evidence>
<dbReference type="Pfam" id="PF15418">
    <property type="entry name" value="DUF4625"/>
    <property type="match status" value="1"/>
</dbReference>